<comment type="caution">
    <text evidence="1">The sequence shown here is derived from an EMBL/GenBank/DDBJ whole genome shotgun (WGS) entry which is preliminary data.</text>
</comment>
<gene>
    <name evidence="1" type="ORF">KIV10_02220</name>
</gene>
<keyword evidence="2" id="KW-1185">Reference proteome</keyword>
<reference evidence="1 2" key="1">
    <citation type="submission" date="2021-05" db="EMBL/GenBank/DDBJ databases">
        <title>Aequorivita echinoideorum JCM 30378 genome.</title>
        <authorList>
            <person name="Zhang H."/>
            <person name="Li C."/>
        </authorList>
    </citation>
    <scope>NUCLEOTIDE SEQUENCE [LARGE SCALE GENOMIC DNA]</scope>
    <source>
        <strain evidence="1 2">JCM30378</strain>
    </source>
</reference>
<accession>A0ABS5S1A5</accession>
<protein>
    <submittedName>
        <fullName evidence="1">DUF4160 domain-containing protein</fullName>
    </submittedName>
</protein>
<name>A0ABS5S1A5_9FLAO</name>
<evidence type="ECO:0000313" key="1">
    <source>
        <dbReference type="EMBL" id="MBT0606988.1"/>
    </source>
</evidence>
<sequence length="58" mass="7076">MPKHIHIEKENKTAKYNLEPIELVKSRKFTTAEISKIRILVEENLELFKNKWDEYFNK</sequence>
<proteinExistence type="predicted"/>
<organism evidence="1 2">
    <name type="scientific">Aequorivita echinoideorum</name>
    <dbReference type="NCBI Taxonomy" id="1549647"/>
    <lineage>
        <taxon>Bacteria</taxon>
        <taxon>Pseudomonadati</taxon>
        <taxon>Bacteroidota</taxon>
        <taxon>Flavobacteriia</taxon>
        <taxon>Flavobacteriales</taxon>
        <taxon>Flavobacteriaceae</taxon>
        <taxon>Aequorivita</taxon>
    </lineage>
</organism>
<dbReference type="Pfam" id="PF13711">
    <property type="entry name" value="DUF4160"/>
    <property type="match status" value="1"/>
</dbReference>
<dbReference type="EMBL" id="JAHCTB010000001">
    <property type="protein sequence ID" value="MBT0606988.1"/>
    <property type="molecule type" value="Genomic_DNA"/>
</dbReference>
<evidence type="ECO:0000313" key="2">
    <source>
        <dbReference type="Proteomes" id="UP001297092"/>
    </source>
</evidence>
<dbReference type="InterPro" id="IPR025427">
    <property type="entry name" value="DUF4160"/>
</dbReference>
<dbReference type="Proteomes" id="UP001297092">
    <property type="component" value="Unassembled WGS sequence"/>
</dbReference>